<dbReference type="PROSITE" id="PS51257">
    <property type="entry name" value="PROKAR_LIPOPROTEIN"/>
    <property type="match status" value="1"/>
</dbReference>
<keyword evidence="3" id="KW-1185">Reference proteome</keyword>
<dbReference type="SUPFAM" id="SSF69318">
    <property type="entry name" value="Integrin alpha N-terminal domain"/>
    <property type="match status" value="1"/>
</dbReference>
<evidence type="ECO:0000313" key="2">
    <source>
        <dbReference type="EMBL" id="APZ95647.1"/>
    </source>
</evidence>
<accession>A0A1P8WNL8</accession>
<organism evidence="2 3">
    <name type="scientific">Fuerstiella marisgermanici</name>
    <dbReference type="NCBI Taxonomy" id="1891926"/>
    <lineage>
        <taxon>Bacteria</taxon>
        <taxon>Pseudomonadati</taxon>
        <taxon>Planctomycetota</taxon>
        <taxon>Planctomycetia</taxon>
        <taxon>Planctomycetales</taxon>
        <taxon>Planctomycetaceae</taxon>
        <taxon>Fuerstiella</taxon>
    </lineage>
</organism>
<dbReference type="InterPro" id="IPR028994">
    <property type="entry name" value="Integrin_alpha_N"/>
</dbReference>
<dbReference type="OrthoDB" id="221211at2"/>
<gene>
    <name evidence="2" type="ORF">Fuma_05306</name>
</gene>
<reference evidence="2 3" key="1">
    <citation type="journal article" date="2016" name="Front. Microbiol.">
        <title>Fuerstia marisgermanicae gen. nov., sp. nov., an Unusual Member of the Phylum Planctomycetes from the German Wadden Sea.</title>
        <authorList>
            <person name="Kohn T."/>
            <person name="Heuer A."/>
            <person name="Jogler M."/>
            <person name="Vollmers J."/>
            <person name="Boedeker C."/>
            <person name="Bunk B."/>
            <person name="Rast P."/>
            <person name="Borchert D."/>
            <person name="Glockner I."/>
            <person name="Freese H.M."/>
            <person name="Klenk H.P."/>
            <person name="Overmann J."/>
            <person name="Kaster A.K."/>
            <person name="Rohde M."/>
            <person name="Wiegand S."/>
            <person name="Jogler C."/>
        </authorList>
    </citation>
    <scope>NUCLEOTIDE SEQUENCE [LARGE SCALE GENOMIC DNA]</scope>
    <source>
        <strain evidence="2 3">NH11</strain>
    </source>
</reference>
<dbReference type="Proteomes" id="UP000187735">
    <property type="component" value="Chromosome"/>
</dbReference>
<evidence type="ECO:0000313" key="3">
    <source>
        <dbReference type="Proteomes" id="UP000187735"/>
    </source>
</evidence>
<dbReference type="Gene3D" id="1.25.40.10">
    <property type="entry name" value="Tetratricopeptide repeat domain"/>
    <property type="match status" value="1"/>
</dbReference>
<dbReference type="InterPro" id="IPR011990">
    <property type="entry name" value="TPR-like_helical_dom_sf"/>
</dbReference>
<protein>
    <recommendedName>
        <fullName evidence="4">FG-GAP repeat protein</fullName>
    </recommendedName>
</protein>
<name>A0A1P8WNL8_9PLAN</name>
<dbReference type="InterPro" id="IPR013517">
    <property type="entry name" value="FG-GAP"/>
</dbReference>
<keyword evidence="1" id="KW-0732">Signal</keyword>
<dbReference type="STRING" id="1891926.Fuma_05306"/>
<dbReference type="RefSeq" id="WP_145944392.1">
    <property type="nucleotide sequence ID" value="NZ_CP017641.1"/>
</dbReference>
<evidence type="ECO:0000256" key="1">
    <source>
        <dbReference type="ARBA" id="ARBA00022729"/>
    </source>
</evidence>
<sequence>MLRHAFGFILLFSLLWVSTGCRNDSNSDTGSGTDGDRTGEGVAVDAPAPLSGAQRLRAVELKNRGVGHLENKEWAEAEETLSELATLLPNSWLARRNLAISRLLALTDRSSPYSPSGSSQQVNRYSEAVQAAKSAIEEYRRVAEDTYDKALADLLMGKLLTHDTASGASTMEQGLALIRGAADAVPDAADFRFAVAEAMGDHRDYADPNSPGSAKLLSALQRAFEMAPENLYALSRLMQRQALFLNSQNAETKALALKITETFDAATNVLQPFRDSIRKRQSVDVVEMMSTAQQEFDGSNPAVLMRPAMVTANLLSPEIATQIDMRRINRDVLEYVLLEFEEGVLADEPASDRPKVGDTVITKFDQQPHMPAIAGVTQMQMLDFDLDGHDDLIVLREEKFEVYSRGPENSTDWRLLLAAPAEVGPAKGFLLADIDRDYDKAVSELSGPVLLEDRDGDRKIVKDPAQKNRWFDTDYDVVLWGEDGVSVLRNELQDDGSRLLVIVPQREAVADIHDAIAVDLESDGDLDLVFATDIGLTLWQNSDGTNFVNVNAAASLPQAAVGSIVAVDWDRNIAMDVISVSASGDGAGLLQNVLHGRFRWLDSDQGLDSVPAGSSVHVAQIDGSGGWDLVIAGASGISVLTTSGGAGSDVSQRTFTTLADQPVSDAQVADLDNDGLSDIVAWSDGGIQFFRGTGDGQFEDLSKLLPTISEITTLTVSDVDEDGDLDIAYAASAESGTGVPGVLINEGGSSNHWMSVVARGKPDDPQHQSRRVNAHATGAVIEVRCGDMYQAHLIADAKMHIGLGDCERPDSIRIIWTDGIPQNVMAEGLLRPRVGILAPQILKGSCPYIYTWTGERFEFFSDCLWAAPIGLVQANGEVAPTREWENLLIPGEALAEKDGRYVLQLTEELWEVAYFDHVELTAIDHPADVQIFTNEKVGPPDMAEHRIHTVKNALLPKSVVDGRGNDLLPGLTAVDGDYVQAFEARVMQGLTDEWVMEFDLGSLPEQKEGTASAPGERDIRLFLTGWIFPTDTSLNLGIHQNPNLAPPQPPSIEVPDGNGGWKVVRPFIGFPSGKTKAMVVDISDIFTGDDLRFRLRSTMELYWDQAFYTVGERDAETVAQACDLATADLHYRGFSRRTYADNALFRNGRAPEGYDYQSVTTDARWPPISGRFTKYGEATPLLRTHDDAMVAMGPGDELTVEFTVPEKPVPAGWKRDFVLRNIGYDKDADLNTIYGQSSEPFPFKAMSRYPFSVDESAPDSSGYRQQTDEWQTREYSRKPFWNAVQAP</sequence>
<evidence type="ECO:0008006" key="4">
    <source>
        <dbReference type="Google" id="ProtNLM"/>
    </source>
</evidence>
<proteinExistence type="predicted"/>
<dbReference type="Pfam" id="PF13517">
    <property type="entry name" value="FG-GAP_3"/>
    <property type="match status" value="1"/>
</dbReference>
<dbReference type="SUPFAM" id="SSF48452">
    <property type="entry name" value="TPR-like"/>
    <property type="match status" value="1"/>
</dbReference>
<dbReference type="KEGG" id="fmr:Fuma_05306"/>
<dbReference type="PANTHER" id="PTHR46580">
    <property type="entry name" value="SENSOR KINASE-RELATED"/>
    <property type="match status" value="1"/>
</dbReference>
<dbReference type="EMBL" id="CP017641">
    <property type="protein sequence ID" value="APZ95647.1"/>
    <property type="molecule type" value="Genomic_DNA"/>
</dbReference>
<dbReference type="PANTHER" id="PTHR46580:SF4">
    <property type="entry name" value="ATP_GTP-BINDING PROTEIN"/>
    <property type="match status" value="1"/>
</dbReference>